<proteinExistence type="inferred from homology"/>
<protein>
    <recommendedName>
        <fullName evidence="7">Glucuronosyltransferase</fullName>
    </recommendedName>
</protein>
<accession>A0A5E4QPE5</accession>
<dbReference type="InterPro" id="IPR050271">
    <property type="entry name" value="UDP-glycosyltransferase"/>
</dbReference>
<dbReference type="Pfam" id="PF00201">
    <property type="entry name" value="UDPGT"/>
    <property type="match status" value="1"/>
</dbReference>
<evidence type="ECO:0000313" key="6">
    <source>
        <dbReference type="Proteomes" id="UP000324832"/>
    </source>
</evidence>
<reference evidence="5 6" key="1">
    <citation type="submission" date="2017-07" db="EMBL/GenBank/DDBJ databases">
        <authorList>
            <person name="Talla V."/>
            <person name="Backstrom N."/>
        </authorList>
    </citation>
    <scope>NUCLEOTIDE SEQUENCE [LARGE SCALE GENOMIC DNA]</scope>
</reference>
<gene>
    <name evidence="5" type="ORF">LSINAPIS_LOCUS10912</name>
</gene>
<name>A0A5E4QPE5_9NEOP</name>
<keyword evidence="2" id="KW-0328">Glycosyltransferase</keyword>
<evidence type="ECO:0000256" key="3">
    <source>
        <dbReference type="ARBA" id="ARBA00022679"/>
    </source>
</evidence>
<keyword evidence="4" id="KW-0472">Membrane</keyword>
<keyword evidence="4" id="KW-0812">Transmembrane</keyword>
<dbReference type="PANTHER" id="PTHR48043">
    <property type="entry name" value="EG:EG0003.4 PROTEIN-RELATED"/>
    <property type="match status" value="1"/>
</dbReference>
<comment type="similarity">
    <text evidence="1">Belongs to the UDP-glycosyltransferase family.</text>
</comment>
<dbReference type="Proteomes" id="UP000324832">
    <property type="component" value="Unassembled WGS sequence"/>
</dbReference>
<dbReference type="AlphaFoldDB" id="A0A5E4QPE5"/>
<evidence type="ECO:0000256" key="4">
    <source>
        <dbReference type="SAM" id="Phobius"/>
    </source>
</evidence>
<sequence>MLFVNTHPMWNNNQPLPPNDLRTFLDLSKQGVIYLSFGSNAPSSKLPPEIIQLFIRVFSNLPYNVLWKWEKNELPGRPQNVKISKWFPQSDLLKNILKLRTLLSDEPEKALDRAIWWTEYVLRHNGAKHLRSPVANMSWIEYYEIQLILTVLIFVFVCSIVLAVSVFILWKYILRNWIANMKIKTAKTSLSLLEQQ</sequence>
<keyword evidence="6" id="KW-1185">Reference proteome</keyword>
<dbReference type="Gene3D" id="3.40.50.2000">
    <property type="entry name" value="Glycogen Phosphorylase B"/>
    <property type="match status" value="1"/>
</dbReference>
<dbReference type="GO" id="GO:0008194">
    <property type="term" value="F:UDP-glycosyltransferase activity"/>
    <property type="evidence" value="ECO:0007669"/>
    <property type="project" value="InterPro"/>
</dbReference>
<organism evidence="5 6">
    <name type="scientific">Leptidea sinapis</name>
    <dbReference type="NCBI Taxonomy" id="189913"/>
    <lineage>
        <taxon>Eukaryota</taxon>
        <taxon>Metazoa</taxon>
        <taxon>Ecdysozoa</taxon>
        <taxon>Arthropoda</taxon>
        <taxon>Hexapoda</taxon>
        <taxon>Insecta</taxon>
        <taxon>Pterygota</taxon>
        <taxon>Neoptera</taxon>
        <taxon>Endopterygota</taxon>
        <taxon>Lepidoptera</taxon>
        <taxon>Glossata</taxon>
        <taxon>Ditrysia</taxon>
        <taxon>Papilionoidea</taxon>
        <taxon>Pieridae</taxon>
        <taxon>Dismorphiinae</taxon>
        <taxon>Leptidea</taxon>
    </lineage>
</organism>
<keyword evidence="4" id="KW-1133">Transmembrane helix</keyword>
<dbReference type="PANTHER" id="PTHR48043:SF159">
    <property type="entry name" value="EG:EG0003.4 PROTEIN-RELATED"/>
    <property type="match status" value="1"/>
</dbReference>
<dbReference type="EMBL" id="FZQP02004556">
    <property type="protein sequence ID" value="VVD00226.1"/>
    <property type="molecule type" value="Genomic_DNA"/>
</dbReference>
<keyword evidence="3" id="KW-0808">Transferase</keyword>
<dbReference type="SUPFAM" id="SSF53756">
    <property type="entry name" value="UDP-Glycosyltransferase/glycogen phosphorylase"/>
    <property type="match status" value="1"/>
</dbReference>
<dbReference type="InterPro" id="IPR002213">
    <property type="entry name" value="UDP_glucos_trans"/>
</dbReference>
<evidence type="ECO:0008006" key="7">
    <source>
        <dbReference type="Google" id="ProtNLM"/>
    </source>
</evidence>
<evidence type="ECO:0000313" key="5">
    <source>
        <dbReference type="EMBL" id="VVD00226.1"/>
    </source>
</evidence>
<evidence type="ECO:0000256" key="1">
    <source>
        <dbReference type="ARBA" id="ARBA00009995"/>
    </source>
</evidence>
<feature type="transmembrane region" description="Helical" evidence="4">
    <location>
        <begin position="147"/>
        <end position="174"/>
    </location>
</feature>
<evidence type="ECO:0000256" key="2">
    <source>
        <dbReference type="ARBA" id="ARBA00022676"/>
    </source>
</evidence>